<dbReference type="SUPFAM" id="SSF47384">
    <property type="entry name" value="Homodimeric domain of signal transducing histidine kinase"/>
    <property type="match status" value="1"/>
</dbReference>
<gene>
    <name evidence="17" type="ORF">DI556_03535</name>
</gene>
<keyword evidence="9 17" id="KW-0418">Kinase</keyword>
<evidence type="ECO:0000256" key="7">
    <source>
        <dbReference type="ARBA" id="ARBA00022692"/>
    </source>
</evidence>
<evidence type="ECO:0000256" key="6">
    <source>
        <dbReference type="ARBA" id="ARBA00022679"/>
    </source>
</evidence>
<evidence type="ECO:0000256" key="4">
    <source>
        <dbReference type="ARBA" id="ARBA00022475"/>
    </source>
</evidence>
<evidence type="ECO:0000256" key="3">
    <source>
        <dbReference type="ARBA" id="ARBA00012438"/>
    </source>
</evidence>
<feature type="domain" description="Histidine kinase" evidence="16">
    <location>
        <begin position="393"/>
        <end position="604"/>
    </location>
</feature>
<dbReference type="GO" id="GO:0000155">
    <property type="term" value="F:phosphorelay sensor kinase activity"/>
    <property type="evidence" value="ECO:0007669"/>
    <property type="project" value="InterPro"/>
</dbReference>
<evidence type="ECO:0000256" key="1">
    <source>
        <dbReference type="ARBA" id="ARBA00000085"/>
    </source>
</evidence>
<dbReference type="InterPro" id="IPR003594">
    <property type="entry name" value="HATPase_dom"/>
</dbReference>
<protein>
    <recommendedName>
        <fullName evidence="3">histidine kinase</fullName>
        <ecNumber evidence="3">2.7.13.3</ecNumber>
    </recommendedName>
</protein>
<accession>A0A2W5NK78</accession>
<dbReference type="GO" id="GO:0005524">
    <property type="term" value="F:ATP binding"/>
    <property type="evidence" value="ECO:0007669"/>
    <property type="project" value="UniProtKB-KW"/>
</dbReference>
<dbReference type="GO" id="GO:0005886">
    <property type="term" value="C:plasma membrane"/>
    <property type="evidence" value="ECO:0007669"/>
    <property type="project" value="UniProtKB-SubCell"/>
</dbReference>
<dbReference type="SMART" id="SM00387">
    <property type="entry name" value="HATPase_c"/>
    <property type="match status" value="1"/>
</dbReference>
<keyword evidence="6" id="KW-0808">Transferase</keyword>
<feature type="coiled-coil region" evidence="13">
    <location>
        <begin position="329"/>
        <end position="384"/>
    </location>
</feature>
<keyword evidence="8" id="KW-0547">Nucleotide-binding</keyword>
<feature type="region of interest" description="Disordered" evidence="14">
    <location>
        <begin position="582"/>
        <end position="604"/>
    </location>
</feature>
<keyword evidence="12" id="KW-0902">Two-component regulatory system</keyword>
<evidence type="ECO:0000256" key="14">
    <source>
        <dbReference type="SAM" id="MobiDB-lite"/>
    </source>
</evidence>
<evidence type="ECO:0000256" key="9">
    <source>
        <dbReference type="ARBA" id="ARBA00022777"/>
    </source>
</evidence>
<dbReference type="Gene3D" id="3.30.450.20">
    <property type="entry name" value="PAS domain"/>
    <property type="match status" value="2"/>
</dbReference>
<dbReference type="InterPro" id="IPR003661">
    <property type="entry name" value="HisK_dim/P_dom"/>
</dbReference>
<dbReference type="InterPro" id="IPR036890">
    <property type="entry name" value="HATPase_C_sf"/>
</dbReference>
<dbReference type="Gene3D" id="6.10.250.3020">
    <property type="match status" value="1"/>
</dbReference>
<evidence type="ECO:0000313" key="17">
    <source>
        <dbReference type="EMBL" id="PZQ51255.1"/>
    </source>
</evidence>
<dbReference type="InterPro" id="IPR004358">
    <property type="entry name" value="Sig_transdc_His_kin-like_C"/>
</dbReference>
<dbReference type="CDD" id="cd00082">
    <property type="entry name" value="HisKA"/>
    <property type="match status" value="1"/>
</dbReference>
<dbReference type="SUPFAM" id="SSF103190">
    <property type="entry name" value="Sensory domain-like"/>
    <property type="match status" value="1"/>
</dbReference>
<feature type="transmembrane region" description="Helical" evidence="15">
    <location>
        <begin position="20"/>
        <end position="40"/>
    </location>
</feature>
<evidence type="ECO:0000256" key="12">
    <source>
        <dbReference type="ARBA" id="ARBA00023012"/>
    </source>
</evidence>
<keyword evidence="7 15" id="KW-0812">Transmembrane</keyword>
<dbReference type="Gene3D" id="1.10.287.130">
    <property type="match status" value="1"/>
</dbReference>
<evidence type="ECO:0000256" key="8">
    <source>
        <dbReference type="ARBA" id="ARBA00022741"/>
    </source>
</evidence>
<reference evidence="17 18" key="1">
    <citation type="submission" date="2017-08" db="EMBL/GenBank/DDBJ databases">
        <title>Infants hospitalized years apart are colonized by the same room-sourced microbial strains.</title>
        <authorList>
            <person name="Brooks B."/>
            <person name="Olm M.R."/>
            <person name="Firek B.A."/>
            <person name="Baker R."/>
            <person name="Thomas B.C."/>
            <person name="Morowitz M.J."/>
            <person name="Banfield J.F."/>
        </authorList>
    </citation>
    <scope>NUCLEOTIDE SEQUENCE [LARGE SCALE GENOMIC DNA]</scope>
    <source>
        <strain evidence="17">S2_005_002_R2_34</strain>
    </source>
</reference>
<keyword evidence="5" id="KW-0597">Phosphoprotein</keyword>
<dbReference type="SUPFAM" id="SSF55874">
    <property type="entry name" value="ATPase domain of HSP90 chaperone/DNA topoisomerase II/histidine kinase"/>
    <property type="match status" value="1"/>
</dbReference>
<evidence type="ECO:0000313" key="18">
    <source>
        <dbReference type="Proteomes" id="UP000249185"/>
    </source>
</evidence>
<dbReference type="PANTHER" id="PTHR43065">
    <property type="entry name" value="SENSOR HISTIDINE KINASE"/>
    <property type="match status" value="1"/>
</dbReference>
<dbReference type="InterPro" id="IPR017055">
    <property type="entry name" value="Sig_transdc_His_kinase_DctB"/>
</dbReference>
<name>A0A2W5NK78_RHOSU</name>
<comment type="catalytic activity">
    <reaction evidence="1">
        <text>ATP + protein L-histidine = ADP + protein N-phospho-L-histidine.</text>
        <dbReference type="EC" id="2.7.13.3"/>
    </reaction>
</comment>
<evidence type="ECO:0000256" key="2">
    <source>
        <dbReference type="ARBA" id="ARBA00004651"/>
    </source>
</evidence>
<sequence length="604" mass="63176">MQPAPAPADPPPRAAPARALVWLARAAGVLALIALTLAAGRIAERRAEAAQLARVAAALPLAQGALTGVVEKQRMIPSVLARDPELAAALVAAASGGDSGALARLDAKLAAIAREAGSAVIYVIGPDGVAIAASNAGAPDSFVGSDYGFRDYFTRALRDGSAAQYALGTVSRRPGLYLSHRVDGPPGPLGVVVVKVELDEVEARWRESGMIAQVTDDTGVILATSTPERRFTATRPLEDAAAVRHALQLEDREIPVAPVEWTGEGFARLGGALYASAGAQVPEAGLDWRLALFAPVGTAVTAAAWNARLTVLLAGLLLAVGASAIGRRRRRAADRARALAEMNAELERRVTLRTEELTAEIAERANAEDRARRLREELAQANRLSILGQVAAGVAHEINQPLAAIRAYAETGARLAEMGEVAETRDNLAAIAKVTDRIGAITGTLRGFARRGVGEERRVVVEEAVDGALALLAGRVREAGVEIRRGRRGPVAVRAGRIRLEQILVNLLGNALDALKGRPDPTITIAVAAHGETVAITVRDNGPGIDAAARAALFMPFNTTKPTGLGLGLVISEELAREFGGALGLDPEDGRPGASFTLELRRDE</sequence>
<keyword evidence="11 15" id="KW-1133">Transmembrane helix</keyword>
<evidence type="ECO:0000256" key="13">
    <source>
        <dbReference type="SAM" id="Coils"/>
    </source>
</evidence>
<dbReference type="EC" id="2.7.13.3" evidence="3"/>
<dbReference type="InterPro" id="IPR005467">
    <property type="entry name" value="His_kinase_dom"/>
</dbReference>
<dbReference type="AlphaFoldDB" id="A0A2W5NK78"/>
<evidence type="ECO:0000256" key="10">
    <source>
        <dbReference type="ARBA" id="ARBA00022840"/>
    </source>
</evidence>
<dbReference type="Gene3D" id="3.30.565.10">
    <property type="entry name" value="Histidine kinase-like ATPase, C-terminal domain"/>
    <property type="match status" value="1"/>
</dbReference>
<dbReference type="EMBL" id="QFPW01000002">
    <property type="protein sequence ID" value="PZQ51255.1"/>
    <property type="molecule type" value="Genomic_DNA"/>
</dbReference>
<dbReference type="InterPro" id="IPR029151">
    <property type="entry name" value="Sensor-like_sf"/>
</dbReference>
<dbReference type="Pfam" id="PF00512">
    <property type="entry name" value="HisKA"/>
    <property type="match status" value="1"/>
</dbReference>
<dbReference type="InterPro" id="IPR036097">
    <property type="entry name" value="HisK_dim/P_sf"/>
</dbReference>
<organism evidence="17 18">
    <name type="scientific">Rhodovulum sulfidophilum</name>
    <name type="common">Rhodobacter sulfidophilus</name>
    <dbReference type="NCBI Taxonomy" id="35806"/>
    <lineage>
        <taxon>Bacteria</taxon>
        <taxon>Pseudomonadati</taxon>
        <taxon>Pseudomonadota</taxon>
        <taxon>Alphaproteobacteria</taxon>
        <taxon>Rhodobacterales</taxon>
        <taxon>Paracoccaceae</taxon>
        <taxon>Rhodovulum</taxon>
    </lineage>
</organism>
<evidence type="ECO:0000256" key="5">
    <source>
        <dbReference type="ARBA" id="ARBA00022553"/>
    </source>
</evidence>
<dbReference type="PRINTS" id="PR00344">
    <property type="entry name" value="BCTRLSENSOR"/>
</dbReference>
<evidence type="ECO:0000259" key="16">
    <source>
        <dbReference type="PROSITE" id="PS50109"/>
    </source>
</evidence>
<keyword evidence="15" id="KW-0472">Membrane</keyword>
<comment type="subcellular location">
    <subcellularLocation>
        <location evidence="2">Cell membrane</location>
        <topology evidence="2">Multi-pass membrane protein</topology>
    </subcellularLocation>
</comment>
<keyword evidence="10" id="KW-0067">ATP-binding</keyword>
<keyword evidence="4" id="KW-1003">Cell membrane</keyword>
<dbReference type="PANTHER" id="PTHR43065:SF46">
    <property type="entry name" value="C4-DICARBOXYLATE TRANSPORT SENSOR PROTEIN DCTB"/>
    <property type="match status" value="1"/>
</dbReference>
<evidence type="ECO:0000256" key="11">
    <source>
        <dbReference type="ARBA" id="ARBA00022989"/>
    </source>
</evidence>
<keyword evidence="13" id="KW-0175">Coiled coil</keyword>
<comment type="caution">
    <text evidence="17">The sequence shown here is derived from an EMBL/GenBank/DDBJ whole genome shotgun (WGS) entry which is preliminary data.</text>
</comment>
<dbReference type="SMART" id="SM00388">
    <property type="entry name" value="HisKA"/>
    <property type="match status" value="1"/>
</dbReference>
<dbReference type="PIRSF" id="PIRSF036431">
    <property type="entry name" value="STHK_DctB"/>
    <property type="match status" value="1"/>
</dbReference>
<dbReference type="Pfam" id="PF02518">
    <property type="entry name" value="HATPase_c"/>
    <property type="match status" value="1"/>
</dbReference>
<evidence type="ECO:0000256" key="15">
    <source>
        <dbReference type="SAM" id="Phobius"/>
    </source>
</evidence>
<dbReference type="PROSITE" id="PS50109">
    <property type="entry name" value="HIS_KIN"/>
    <property type="match status" value="1"/>
</dbReference>
<proteinExistence type="predicted"/>
<dbReference type="Proteomes" id="UP000249185">
    <property type="component" value="Unassembled WGS sequence"/>
</dbReference>